<dbReference type="Gene3D" id="3.30.70.20">
    <property type="match status" value="1"/>
</dbReference>
<dbReference type="GO" id="GO:0046872">
    <property type="term" value="F:metal ion binding"/>
    <property type="evidence" value="ECO:0007669"/>
    <property type="project" value="UniProtKB-KW"/>
</dbReference>
<keyword evidence="3" id="KW-0479">Metal-binding</keyword>
<evidence type="ECO:0000259" key="7">
    <source>
        <dbReference type="PROSITE" id="PS51379"/>
    </source>
</evidence>
<dbReference type="InterPro" id="IPR017896">
    <property type="entry name" value="4Fe4S_Fe-S-bd"/>
</dbReference>
<dbReference type="GO" id="GO:0051539">
    <property type="term" value="F:4 iron, 4 sulfur cluster binding"/>
    <property type="evidence" value="ECO:0007669"/>
    <property type="project" value="UniProtKB-KW"/>
</dbReference>
<comment type="cofactor">
    <cofactor evidence="1">
        <name>[4Fe-4S] cluster</name>
        <dbReference type="ChEBI" id="CHEBI:49883"/>
    </cofactor>
</comment>
<sequence>MSVEAQELNLLAATKRGQSQLEAGANLAGWDEVTQGTVLTSFEGDATGIAGMKAEERNYSDFNSYTASVASWRVQKPVFNRDICIDCQNCWVWCPDSSILSRDKQMLGIDYDHCKGCEVCVEVCPTNPKSLLMFNEHADLDESLAVWPEKKKKAKKK</sequence>
<dbReference type="EMBL" id="HG799148">
    <property type="protein sequence ID" value="CDL72755.1"/>
    <property type="molecule type" value="Genomic_DNA"/>
</dbReference>
<dbReference type="AlphaFoldDB" id="W1IBD5"/>
<feature type="non-terminal residue" evidence="8">
    <location>
        <position position="157"/>
    </location>
</feature>
<dbReference type="Pfam" id="PF14697">
    <property type="entry name" value="Fer4_21"/>
    <property type="match status" value="1"/>
</dbReference>
<keyword evidence="4" id="KW-0677">Repeat</keyword>
<evidence type="ECO:0000256" key="2">
    <source>
        <dbReference type="ARBA" id="ARBA00022485"/>
    </source>
</evidence>
<dbReference type="PROSITE" id="PS00198">
    <property type="entry name" value="4FE4S_FER_1"/>
    <property type="match status" value="1"/>
</dbReference>
<feature type="domain" description="4Fe-4S ferredoxin-type" evidence="7">
    <location>
        <begin position="75"/>
        <end position="104"/>
    </location>
</feature>
<gene>
    <name evidence="8" type="primary">iorD</name>
</gene>
<evidence type="ECO:0000256" key="1">
    <source>
        <dbReference type="ARBA" id="ARBA00001966"/>
    </source>
</evidence>
<keyword evidence="5" id="KW-0408">Iron</keyword>
<evidence type="ECO:0000256" key="3">
    <source>
        <dbReference type="ARBA" id="ARBA00022723"/>
    </source>
</evidence>
<feature type="domain" description="4Fe-4S ferredoxin-type" evidence="7">
    <location>
        <begin position="105"/>
        <end position="134"/>
    </location>
</feature>
<dbReference type="PANTHER" id="PTHR43724:SF1">
    <property type="entry name" value="PYRUVATE SYNTHASE SUBUNIT PORD"/>
    <property type="match status" value="1"/>
</dbReference>
<dbReference type="PANTHER" id="PTHR43724">
    <property type="entry name" value="PYRUVATE SYNTHASE SUBUNIT PORD"/>
    <property type="match status" value="1"/>
</dbReference>
<reference evidence="8" key="1">
    <citation type="submission" date="2013-11" db="EMBL/GenBank/DDBJ databases">
        <title>The gill chamber epibiosis of deep-sea shrimp Rimicaris exoculata: an in-depth metagenomic investigation and discovery of Zetaproteobacteria.</title>
        <authorList>
            <person name="Jan C."/>
            <person name="Petersen J.M."/>
            <person name="Werner J."/>
            <person name="Teeling H."/>
            <person name="Huang S."/>
            <person name="Glockner F.O."/>
            <person name="Golyshina O.V."/>
            <person name="Dubilier N."/>
            <person name="Golyshin P.N."/>
            <person name="Jebbar M."/>
            <person name="Cambon-Bonavita M.-A."/>
        </authorList>
    </citation>
    <scope>NUCLEOTIDE SEQUENCE</scope>
</reference>
<feature type="non-terminal residue" evidence="8">
    <location>
        <position position="1"/>
    </location>
</feature>
<accession>W1IBD5</accession>
<dbReference type="GO" id="GO:0016625">
    <property type="term" value="F:oxidoreductase activity, acting on the aldehyde or oxo group of donors, iron-sulfur protein as acceptor"/>
    <property type="evidence" value="ECO:0007669"/>
    <property type="project" value="InterPro"/>
</dbReference>
<dbReference type="NCBIfam" id="NF007204">
    <property type="entry name" value="PRK09625.1"/>
    <property type="match status" value="1"/>
</dbReference>
<dbReference type="SUPFAM" id="SSF54862">
    <property type="entry name" value="4Fe-4S ferredoxins"/>
    <property type="match status" value="1"/>
</dbReference>
<keyword evidence="8" id="KW-0670">Pyruvate</keyword>
<dbReference type="InterPro" id="IPR011898">
    <property type="entry name" value="PorD_KorD"/>
</dbReference>
<evidence type="ECO:0000256" key="4">
    <source>
        <dbReference type="ARBA" id="ARBA00022737"/>
    </source>
</evidence>
<evidence type="ECO:0000256" key="5">
    <source>
        <dbReference type="ARBA" id="ARBA00023004"/>
    </source>
</evidence>
<evidence type="ECO:0000256" key="6">
    <source>
        <dbReference type="ARBA" id="ARBA00023014"/>
    </source>
</evidence>
<name>W1IBD5_9BACT</name>
<organism evidence="8">
    <name type="scientific">uncultured Campylobacterota bacterium</name>
    <dbReference type="NCBI Taxonomy" id="120858"/>
    <lineage>
        <taxon>Bacteria</taxon>
        <taxon>Pseudomonadati</taxon>
        <taxon>Campylobacterota</taxon>
        <taxon>environmental samples</taxon>
    </lineage>
</organism>
<keyword evidence="2" id="KW-0004">4Fe-4S</keyword>
<dbReference type="PROSITE" id="PS51379">
    <property type="entry name" value="4FE4S_FER_2"/>
    <property type="match status" value="2"/>
</dbReference>
<proteinExistence type="predicted"/>
<dbReference type="InterPro" id="IPR017900">
    <property type="entry name" value="4Fe4S_Fe_S_CS"/>
</dbReference>
<protein>
    <submittedName>
        <fullName evidence="8">Pyruvate: ferredoxin oxidoreductase subunit D (RTCA cycle) protein</fullName>
    </submittedName>
</protein>
<keyword evidence="6" id="KW-0411">Iron-sulfur</keyword>
<evidence type="ECO:0000313" key="8">
    <source>
        <dbReference type="EMBL" id="CDL72755.1"/>
    </source>
</evidence>
<dbReference type="NCBIfam" id="TIGR02179">
    <property type="entry name" value="PorD_KorD"/>
    <property type="match status" value="1"/>
</dbReference>